<dbReference type="InterPro" id="IPR036291">
    <property type="entry name" value="NAD(P)-bd_dom_sf"/>
</dbReference>
<evidence type="ECO:0000256" key="1">
    <source>
        <dbReference type="ARBA" id="ARBA00009080"/>
    </source>
</evidence>
<dbReference type="GO" id="GO:0050661">
    <property type="term" value="F:NADP binding"/>
    <property type="evidence" value="ECO:0007669"/>
    <property type="project" value="InterPro"/>
</dbReference>
<organism evidence="7 8">
    <name type="scientific">Cerasibacillus quisquiliarum</name>
    <dbReference type="NCBI Taxonomy" id="227865"/>
    <lineage>
        <taxon>Bacteria</taxon>
        <taxon>Bacillati</taxon>
        <taxon>Bacillota</taxon>
        <taxon>Bacilli</taxon>
        <taxon>Bacillales</taxon>
        <taxon>Bacillaceae</taxon>
        <taxon>Cerasibacillus</taxon>
    </lineage>
</organism>
<evidence type="ECO:0000259" key="6">
    <source>
        <dbReference type="Pfam" id="PF14833"/>
    </source>
</evidence>
<dbReference type="SUPFAM" id="SSF51735">
    <property type="entry name" value="NAD(P)-binding Rossmann-fold domains"/>
    <property type="match status" value="1"/>
</dbReference>
<evidence type="ECO:0000313" key="7">
    <source>
        <dbReference type="EMBL" id="GEN32258.1"/>
    </source>
</evidence>
<keyword evidence="2" id="KW-0560">Oxidoreductase</keyword>
<dbReference type="InterPro" id="IPR002204">
    <property type="entry name" value="3-OH-isobutyrate_DH-rel_CS"/>
</dbReference>
<dbReference type="Gene3D" id="3.40.50.720">
    <property type="entry name" value="NAD(P)-binding Rossmann-like Domain"/>
    <property type="match status" value="1"/>
</dbReference>
<dbReference type="PROSITE" id="PS00895">
    <property type="entry name" value="3_HYDROXYISOBUT_DH"/>
    <property type="match status" value="1"/>
</dbReference>
<evidence type="ECO:0000313" key="8">
    <source>
        <dbReference type="Proteomes" id="UP000321491"/>
    </source>
</evidence>
<dbReference type="EMBL" id="BJXW01000035">
    <property type="protein sequence ID" value="GEN32258.1"/>
    <property type="molecule type" value="Genomic_DNA"/>
</dbReference>
<reference evidence="7 8" key="1">
    <citation type="submission" date="2019-07" db="EMBL/GenBank/DDBJ databases">
        <title>Whole genome shotgun sequence of Cerasibacillus quisquiliarum NBRC 102429.</title>
        <authorList>
            <person name="Hosoyama A."/>
            <person name="Uohara A."/>
            <person name="Ohji S."/>
            <person name="Ichikawa N."/>
        </authorList>
    </citation>
    <scope>NUCLEOTIDE SEQUENCE [LARGE SCALE GENOMIC DNA]</scope>
    <source>
        <strain evidence="7 8">NBRC 102429</strain>
    </source>
</reference>
<feature type="active site" evidence="4">
    <location>
        <position position="172"/>
    </location>
</feature>
<dbReference type="Pfam" id="PF03446">
    <property type="entry name" value="NAD_binding_2"/>
    <property type="match status" value="1"/>
</dbReference>
<dbReference type="InterPro" id="IPR015815">
    <property type="entry name" value="HIBADH-related"/>
</dbReference>
<feature type="domain" description="6-phosphogluconate dehydrogenase NADP-binding" evidence="5">
    <location>
        <begin position="3"/>
        <end position="160"/>
    </location>
</feature>
<protein>
    <submittedName>
        <fullName evidence="7">3-hydroxyisobutyrate dehydrogenase</fullName>
    </submittedName>
</protein>
<dbReference type="InterPro" id="IPR006115">
    <property type="entry name" value="6PGDH_NADP-bd"/>
</dbReference>
<dbReference type="PANTHER" id="PTHR22981">
    <property type="entry name" value="3-HYDROXYISOBUTYRATE DEHYDROGENASE-RELATED"/>
    <property type="match status" value="1"/>
</dbReference>
<keyword evidence="8" id="KW-1185">Reference proteome</keyword>
<evidence type="ECO:0000256" key="2">
    <source>
        <dbReference type="ARBA" id="ARBA00023002"/>
    </source>
</evidence>
<dbReference type="SUPFAM" id="SSF48179">
    <property type="entry name" value="6-phosphogluconate dehydrogenase C-terminal domain-like"/>
    <property type="match status" value="1"/>
</dbReference>
<dbReference type="GO" id="GO:0016054">
    <property type="term" value="P:organic acid catabolic process"/>
    <property type="evidence" value="ECO:0007669"/>
    <property type="project" value="UniProtKB-ARBA"/>
</dbReference>
<evidence type="ECO:0000256" key="4">
    <source>
        <dbReference type="PIRSR" id="PIRSR000103-1"/>
    </source>
</evidence>
<dbReference type="OrthoDB" id="9786703at2"/>
<dbReference type="InterPro" id="IPR008927">
    <property type="entry name" value="6-PGluconate_DH-like_C_sf"/>
</dbReference>
<dbReference type="Gene3D" id="1.10.1040.10">
    <property type="entry name" value="N-(1-d-carboxylethyl)-l-norvaline Dehydrogenase, domain 2"/>
    <property type="match status" value="1"/>
</dbReference>
<gene>
    <name evidence="7" type="ORF">CQU01_24960</name>
</gene>
<keyword evidence="3" id="KW-0520">NAD</keyword>
<dbReference type="InterPro" id="IPR029154">
    <property type="entry name" value="HIBADH-like_NADP-bd"/>
</dbReference>
<evidence type="ECO:0000256" key="3">
    <source>
        <dbReference type="ARBA" id="ARBA00023027"/>
    </source>
</evidence>
<dbReference type="InterPro" id="IPR013328">
    <property type="entry name" value="6PGD_dom2"/>
</dbReference>
<dbReference type="GO" id="GO:0051287">
    <property type="term" value="F:NAD binding"/>
    <property type="evidence" value="ECO:0007669"/>
    <property type="project" value="InterPro"/>
</dbReference>
<dbReference type="PIRSF" id="PIRSF000103">
    <property type="entry name" value="HIBADH"/>
    <property type="match status" value="1"/>
</dbReference>
<comment type="caution">
    <text evidence="7">The sequence shown here is derived from an EMBL/GenBank/DDBJ whole genome shotgun (WGS) entry which is preliminary data.</text>
</comment>
<comment type="similarity">
    <text evidence="1">Belongs to the HIBADH-related family.</text>
</comment>
<dbReference type="RefSeq" id="WP_146938608.1">
    <property type="nucleotide sequence ID" value="NZ_BJXW01000035.1"/>
</dbReference>
<dbReference type="GO" id="GO:0016616">
    <property type="term" value="F:oxidoreductase activity, acting on the CH-OH group of donors, NAD or NADP as acceptor"/>
    <property type="evidence" value="ECO:0007669"/>
    <property type="project" value="TreeGrafter"/>
</dbReference>
<accession>A0A511V2X4</accession>
<dbReference type="PANTHER" id="PTHR22981:SF7">
    <property type="entry name" value="3-HYDROXYISOBUTYRATE DEHYDROGENASE, MITOCHONDRIAL"/>
    <property type="match status" value="1"/>
</dbReference>
<feature type="domain" description="3-hydroxyisobutyrate dehydrogenase-like NAD-binding" evidence="6">
    <location>
        <begin position="167"/>
        <end position="284"/>
    </location>
</feature>
<dbReference type="Pfam" id="PF14833">
    <property type="entry name" value="NAD_binding_11"/>
    <property type="match status" value="1"/>
</dbReference>
<sequence>MNKIGFIGLGNMGMPMSTNLIEDGYQVIGFDLNKQAEEEFVNAGGEIREKVADLAKECDVVLTSLPSSEAVEAVFLGVDGLIAHSHKEIVLIDTSTVAPEMNEKIADAATEAGVAFLAAPVSGGVIGAEQRTLTFMVGGSEKVFKQVLPLLQCLGANCFHVAKDIDSGTTVKLINNLLIGFYTAGVSEALQIANKKNIDLDRLFDMLNVSYGQSRIYERNYKTFIAEQDYNPGFTISLLLKDLGFAMDLAEKNQLNLPISKQLLKLYREVEQEGYGDKDMAVLYERVKKLSRKGIG</sequence>
<name>A0A511V2X4_9BACI</name>
<proteinExistence type="inferred from homology"/>
<evidence type="ECO:0000259" key="5">
    <source>
        <dbReference type="Pfam" id="PF03446"/>
    </source>
</evidence>
<dbReference type="AlphaFoldDB" id="A0A511V2X4"/>
<dbReference type="Proteomes" id="UP000321491">
    <property type="component" value="Unassembled WGS sequence"/>
</dbReference>